<dbReference type="RefSeq" id="WP_190052595.1">
    <property type="nucleotide sequence ID" value="NZ_BMWC01000007.1"/>
</dbReference>
<dbReference type="EMBL" id="BMWC01000007">
    <property type="protein sequence ID" value="GGX14700.1"/>
    <property type="molecule type" value="Genomic_DNA"/>
</dbReference>
<reference evidence="4" key="1">
    <citation type="journal article" date="2019" name="Int. J. Syst. Evol. Microbiol.">
        <title>The Global Catalogue of Microorganisms (GCM) 10K type strain sequencing project: providing services to taxonomists for standard genome sequencing and annotation.</title>
        <authorList>
            <consortium name="The Broad Institute Genomics Platform"/>
            <consortium name="The Broad Institute Genome Sequencing Center for Infectious Disease"/>
            <person name="Wu L."/>
            <person name="Ma J."/>
        </authorList>
    </citation>
    <scope>NUCLEOTIDE SEQUENCE [LARGE SCALE GENOMIC DNA]</scope>
    <source>
        <strain evidence="4">JCM 4866</strain>
    </source>
</reference>
<keyword evidence="4" id="KW-1185">Reference proteome</keyword>
<dbReference type="SMART" id="SM00867">
    <property type="entry name" value="YceI"/>
    <property type="match status" value="1"/>
</dbReference>
<dbReference type="PANTHER" id="PTHR34406">
    <property type="entry name" value="PROTEIN YCEI"/>
    <property type="match status" value="1"/>
</dbReference>
<evidence type="ECO:0000313" key="3">
    <source>
        <dbReference type="EMBL" id="GGX14700.1"/>
    </source>
</evidence>
<organism evidence="3 4">
    <name type="scientific">Streptomyces lomondensis</name>
    <dbReference type="NCBI Taxonomy" id="68229"/>
    <lineage>
        <taxon>Bacteria</taxon>
        <taxon>Bacillati</taxon>
        <taxon>Actinomycetota</taxon>
        <taxon>Actinomycetes</taxon>
        <taxon>Kitasatosporales</taxon>
        <taxon>Streptomycetaceae</taxon>
        <taxon>Streptomyces</taxon>
    </lineage>
</organism>
<evidence type="ECO:0000259" key="2">
    <source>
        <dbReference type="SMART" id="SM00867"/>
    </source>
</evidence>
<name>A0ABQ2XFC6_9ACTN</name>
<dbReference type="PANTHER" id="PTHR34406:SF1">
    <property type="entry name" value="PROTEIN YCEI"/>
    <property type="match status" value="1"/>
</dbReference>
<dbReference type="Gene3D" id="2.40.128.110">
    <property type="entry name" value="Lipid/polyisoprenoid-binding, YceI-like"/>
    <property type="match status" value="1"/>
</dbReference>
<accession>A0ABQ2XFC6</accession>
<dbReference type="InterPro" id="IPR036761">
    <property type="entry name" value="TTHA0802/YceI-like_sf"/>
</dbReference>
<dbReference type="Proteomes" id="UP000617743">
    <property type="component" value="Unassembled WGS sequence"/>
</dbReference>
<dbReference type="InterPro" id="IPR007372">
    <property type="entry name" value="Lipid/polyisoprenoid-bd_YceI"/>
</dbReference>
<sequence length="179" mass="19086">MTTTTALGELTGDYVLDTARTRIGFVARAMLVTKVRGTFDAFEGSARLDGESPSKSTVRLAIRAESVQTGNQKRDDHLRGGDFLDSAVHPALTFTSTRVEQAGPTGFKVTGDLTVRGVTRPVTVDVELTGAGKDPQGVFRVGFTGRATIDRDTWGVSGGRGMVGRKVTLELDIAAIRRS</sequence>
<evidence type="ECO:0000313" key="4">
    <source>
        <dbReference type="Proteomes" id="UP000617743"/>
    </source>
</evidence>
<comment type="caution">
    <text evidence="3">The sequence shown here is derived from an EMBL/GenBank/DDBJ whole genome shotgun (WGS) entry which is preliminary data.</text>
</comment>
<dbReference type="SUPFAM" id="SSF101874">
    <property type="entry name" value="YceI-like"/>
    <property type="match status" value="1"/>
</dbReference>
<comment type="similarity">
    <text evidence="1">Belongs to the UPF0312 family.</text>
</comment>
<evidence type="ECO:0000256" key="1">
    <source>
        <dbReference type="ARBA" id="ARBA00008812"/>
    </source>
</evidence>
<proteinExistence type="inferred from homology"/>
<gene>
    <name evidence="3" type="ORF">GCM10010383_51110</name>
</gene>
<protein>
    <submittedName>
        <fullName evidence="3">Polyisoprenoid-binding protein</fullName>
    </submittedName>
</protein>
<feature type="domain" description="Lipid/polyisoprenoid-binding YceI-like" evidence="2">
    <location>
        <begin position="13"/>
        <end position="176"/>
    </location>
</feature>
<dbReference type="Pfam" id="PF04264">
    <property type="entry name" value="YceI"/>
    <property type="match status" value="1"/>
</dbReference>